<dbReference type="Gene3D" id="2.60.120.1440">
    <property type="match status" value="1"/>
</dbReference>
<organism evidence="3 4">
    <name type="scientific">Alcaligenes xylosoxydans xylosoxydans</name>
    <name type="common">Achromobacter xylosoxidans</name>
    <dbReference type="NCBI Taxonomy" id="85698"/>
    <lineage>
        <taxon>Bacteria</taxon>
        <taxon>Pseudomonadati</taxon>
        <taxon>Pseudomonadota</taxon>
        <taxon>Betaproteobacteria</taxon>
        <taxon>Burkholderiales</taxon>
        <taxon>Alcaligenaceae</taxon>
        <taxon>Achromobacter</taxon>
    </lineage>
</organism>
<evidence type="ECO:0000259" key="2">
    <source>
        <dbReference type="Pfam" id="PF16220"/>
    </source>
</evidence>
<sequence>MSGPSALSRPDHQALLEGAVDWIVLLGSGRATEQDRQRFERWLASCPENARAWGEVNGVMAQPLAALREAAGVAPGHVRAARSALLRSGAANRRKLLKLALLLPGAGVTALAVDRYVPLAGLAATYATRTGERRSYQLEDGTVLTLNARSAADVRYDSAERRVLLRQGELYAETQPDSRPFIVGTRHGQVSTDAARLAVRLSAAHDAVQAFDGALLVQPAQGQALALQAPQAGAFDRRRAWLRDSVDQADWRRGVLTVRNDSLDEVVERLRAYQPGVIRLSPQAAALRVFGVFPLDAPDAALRALGETLPIRVRRYGPWLTLVDAA</sequence>
<proteinExistence type="predicted"/>
<dbReference type="PANTHER" id="PTHR30273">
    <property type="entry name" value="PERIPLASMIC SIGNAL SENSOR AND SIGMA FACTOR ACTIVATOR FECR-RELATED"/>
    <property type="match status" value="1"/>
</dbReference>
<dbReference type="AlphaFoldDB" id="A0A0X8P2P6"/>
<gene>
    <name evidence="3" type="ORF">AL504_24065</name>
</gene>
<evidence type="ECO:0000313" key="3">
    <source>
        <dbReference type="EMBL" id="AMG38832.1"/>
    </source>
</evidence>
<dbReference type="EMBL" id="CP014060">
    <property type="protein sequence ID" value="AMG38832.1"/>
    <property type="molecule type" value="Genomic_DNA"/>
</dbReference>
<feature type="domain" description="FecR N-terminal" evidence="2">
    <location>
        <begin position="19"/>
        <end position="56"/>
    </location>
</feature>
<evidence type="ECO:0000313" key="4">
    <source>
        <dbReference type="Proteomes" id="UP000060602"/>
    </source>
</evidence>
<dbReference type="Pfam" id="PF04773">
    <property type="entry name" value="FecR"/>
    <property type="match status" value="1"/>
</dbReference>
<reference evidence="4" key="1">
    <citation type="submission" date="2015-12" db="EMBL/GenBank/DDBJ databases">
        <title>FDA dAtabase for Regulatory Grade micrObial Sequences (FDA-ARGOS): Supporting development and validation of Infectious Disease Dx tests.</title>
        <authorList>
            <person name="Case J."/>
            <person name="Tallon L."/>
            <person name="Sadzewicz L."/>
            <person name="Sengamalay N."/>
            <person name="Ott S."/>
            <person name="Godinez A."/>
            <person name="Nagaraj S."/>
            <person name="Nadendla S."/>
            <person name="Sichtig H."/>
        </authorList>
    </citation>
    <scope>NUCLEOTIDE SEQUENCE [LARGE SCALE GENOMIC DNA]</scope>
    <source>
        <strain evidence="4">FDAARGOS_147</strain>
    </source>
</reference>
<accession>A0A0X8P2P6</accession>
<dbReference type="InterPro" id="IPR032623">
    <property type="entry name" value="FecR_N"/>
</dbReference>
<dbReference type="RefSeq" id="WP_061073440.1">
    <property type="nucleotide sequence ID" value="NZ_CP014060.2"/>
</dbReference>
<dbReference type="GO" id="GO:0016989">
    <property type="term" value="F:sigma factor antagonist activity"/>
    <property type="evidence" value="ECO:0007669"/>
    <property type="project" value="TreeGrafter"/>
</dbReference>
<dbReference type="Pfam" id="PF16220">
    <property type="entry name" value="DUF4880"/>
    <property type="match status" value="1"/>
</dbReference>
<evidence type="ECO:0000259" key="1">
    <source>
        <dbReference type="Pfam" id="PF04773"/>
    </source>
</evidence>
<dbReference type="PANTHER" id="PTHR30273:SF2">
    <property type="entry name" value="PROTEIN FECR"/>
    <property type="match status" value="1"/>
</dbReference>
<protein>
    <submittedName>
        <fullName evidence="3">DUF4880 domain-containing protein</fullName>
    </submittedName>
</protein>
<dbReference type="InterPro" id="IPR006860">
    <property type="entry name" value="FecR"/>
</dbReference>
<name>A0A0X8P2P6_ALCXX</name>
<dbReference type="Proteomes" id="UP000060602">
    <property type="component" value="Chromosome"/>
</dbReference>
<dbReference type="InterPro" id="IPR012373">
    <property type="entry name" value="Ferrdict_sens_TM"/>
</dbReference>
<dbReference type="PIRSF" id="PIRSF018266">
    <property type="entry name" value="FecR"/>
    <property type="match status" value="1"/>
</dbReference>
<feature type="domain" description="FecR protein" evidence="1">
    <location>
        <begin position="125"/>
        <end position="214"/>
    </location>
</feature>